<dbReference type="Gramene" id="PRQ34700">
    <property type="protein sequence ID" value="PRQ34700"/>
    <property type="gene ID" value="RchiOBHm_Chr5g0072011"/>
</dbReference>
<gene>
    <name evidence="2" type="ORF">RchiOBHm_Chr5g0072011</name>
</gene>
<dbReference type="Proteomes" id="UP000238479">
    <property type="component" value="Chromosome 5"/>
</dbReference>
<dbReference type="AlphaFoldDB" id="A0A2P6QKJ0"/>
<dbReference type="EMBL" id="PDCK01000043">
    <property type="protein sequence ID" value="PRQ34700.1"/>
    <property type="molecule type" value="Genomic_DNA"/>
</dbReference>
<evidence type="ECO:0000256" key="1">
    <source>
        <dbReference type="SAM" id="Phobius"/>
    </source>
</evidence>
<keyword evidence="1" id="KW-1133">Transmembrane helix</keyword>
<keyword evidence="1" id="KW-0812">Transmembrane</keyword>
<evidence type="ECO:0000313" key="3">
    <source>
        <dbReference type="Proteomes" id="UP000238479"/>
    </source>
</evidence>
<accession>A0A2P6QKJ0</accession>
<keyword evidence="3" id="KW-1185">Reference proteome</keyword>
<evidence type="ECO:0000313" key="2">
    <source>
        <dbReference type="EMBL" id="PRQ34700.1"/>
    </source>
</evidence>
<name>A0A2P6QKJ0_ROSCH</name>
<organism evidence="2 3">
    <name type="scientific">Rosa chinensis</name>
    <name type="common">China rose</name>
    <dbReference type="NCBI Taxonomy" id="74649"/>
    <lineage>
        <taxon>Eukaryota</taxon>
        <taxon>Viridiplantae</taxon>
        <taxon>Streptophyta</taxon>
        <taxon>Embryophyta</taxon>
        <taxon>Tracheophyta</taxon>
        <taxon>Spermatophyta</taxon>
        <taxon>Magnoliopsida</taxon>
        <taxon>eudicotyledons</taxon>
        <taxon>Gunneridae</taxon>
        <taxon>Pentapetalae</taxon>
        <taxon>rosids</taxon>
        <taxon>fabids</taxon>
        <taxon>Rosales</taxon>
        <taxon>Rosaceae</taxon>
        <taxon>Rosoideae</taxon>
        <taxon>Rosoideae incertae sedis</taxon>
        <taxon>Rosa</taxon>
    </lineage>
</organism>
<feature type="transmembrane region" description="Helical" evidence="1">
    <location>
        <begin position="22"/>
        <end position="42"/>
    </location>
</feature>
<proteinExistence type="predicted"/>
<sequence>MEIATIGHSKDKDDSSGEMPSVLEMLGVLVMVVLTLVIGGNSMDREVINFLRDQ</sequence>
<protein>
    <submittedName>
        <fullName evidence="2">Uncharacterized protein</fullName>
    </submittedName>
</protein>
<comment type="caution">
    <text evidence="2">The sequence shown here is derived from an EMBL/GenBank/DDBJ whole genome shotgun (WGS) entry which is preliminary data.</text>
</comment>
<reference evidence="2 3" key="1">
    <citation type="journal article" date="2018" name="Nat. Genet.">
        <title>The Rosa genome provides new insights in the design of modern roses.</title>
        <authorList>
            <person name="Bendahmane M."/>
        </authorList>
    </citation>
    <scope>NUCLEOTIDE SEQUENCE [LARGE SCALE GENOMIC DNA]</scope>
    <source>
        <strain evidence="3">cv. Old Blush</strain>
    </source>
</reference>
<keyword evidence="1" id="KW-0472">Membrane</keyword>